<dbReference type="GO" id="GO:0016829">
    <property type="term" value="F:lyase activity"/>
    <property type="evidence" value="ECO:0007669"/>
    <property type="project" value="UniProtKB-KW"/>
</dbReference>
<reference evidence="6 7" key="1">
    <citation type="submission" date="2019-08" db="EMBL/GenBank/DDBJ databases">
        <title>Bioinformatics analysis of the strain L3 and L5.</title>
        <authorList>
            <person name="Li X."/>
        </authorList>
    </citation>
    <scope>NUCLEOTIDE SEQUENCE [LARGE SCALE GENOMIC DNA]</scope>
    <source>
        <strain evidence="6 7">L3</strain>
    </source>
</reference>
<comment type="caution">
    <text evidence="6">The sequence shown here is derived from an EMBL/GenBank/DDBJ whole genome shotgun (WGS) entry which is preliminary data.</text>
</comment>
<dbReference type="Proteomes" id="UP000466024">
    <property type="component" value="Unassembled WGS sequence"/>
</dbReference>
<dbReference type="RefSeq" id="WP_149434383.1">
    <property type="nucleotide sequence ID" value="NZ_VTPX01000002.1"/>
</dbReference>
<organism evidence="6 7">
    <name type="scientific">Salinicola corii</name>
    <dbReference type="NCBI Taxonomy" id="2606937"/>
    <lineage>
        <taxon>Bacteria</taxon>
        <taxon>Pseudomonadati</taxon>
        <taxon>Pseudomonadota</taxon>
        <taxon>Gammaproteobacteria</taxon>
        <taxon>Oceanospirillales</taxon>
        <taxon>Halomonadaceae</taxon>
        <taxon>Salinicola</taxon>
    </lineage>
</organism>
<dbReference type="SUPFAM" id="SSF55826">
    <property type="entry name" value="YbaK/ProRS associated domain"/>
    <property type="match status" value="1"/>
</dbReference>
<dbReference type="InterPro" id="IPR004369">
    <property type="entry name" value="Prolyl-tRNA_editing_YbaK/EbsC"/>
</dbReference>
<dbReference type="PANTHER" id="PTHR30411">
    <property type="entry name" value="CYTOPLASMIC PROTEIN"/>
    <property type="match status" value="1"/>
</dbReference>
<dbReference type="InterPro" id="IPR007214">
    <property type="entry name" value="YbaK/aa-tRNA-synth-assoc-dom"/>
</dbReference>
<evidence type="ECO:0000256" key="2">
    <source>
        <dbReference type="ARBA" id="ARBA00022917"/>
    </source>
</evidence>
<dbReference type="CDD" id="cd00002">
    <property type="entry name" value="YbaK_deacylase"/>
    <property type="match status" value="1"/>
</dbReference>
<sequence>MTPAIRLLESRGVAHQVTSYDLTSESDAASQGSYGLDAARALSLSPASVFKTLLAQLDDDRLVVALVPVDATLDLKALARAAGVRKARMAEVPVAERTTGYLVGGISPLGQKKRLPTFIDASALTLDTVHVSGGRRGLELSLARDDLIALTAARPADLARRG</sequence>
<keyword evidence="3 4" id="KW-0456">Lyase</keyword>
<dbReference type="Pfam" id="PF04073">
    <property type="entry name" value="tRNA_edit"/>
    <property type="match status" value="1"/>
</dbReference>
<dbReference type="NCBIfam" id="TIGR00011">
    <property type="entry name" value="YbaK_EbsC"/>
    <property type="match status" value="1"/>
</dbReference>
<keyword evidence="2 4" id="KW-0648">Protein biosynthesis</keyword>
<evidence type="ECO:0000259" key="5">
    <source>
        <dbReference type="Pfam" id="PF04073"/>
    </source>
</evidence>
<keyword evidence="7" id="KW-1185">Reference proteome</keyword>
<evidence type="ECO:0000313" key="6">
    <source>
        <dbReference type="EMBL" id="KAA0019783.1"/>
    </source>
</evidence>
<gene>
    <name evidence="6" type="primary">ybaK</name>
    <name evidence="6" type="ORF">F0A16_05530</name>
</gene>
<dbReference type="PANTHER" id="PTHR30411:SF0">
    <property type="entry name" value="CYS-TRNA(PRO)_CYS-TRNA(CYS) DEACYLASE YBAK"/>
    <property type="match status" value="1"/>
</dbReference>
<evidence type="ECO:0000313" key="7">
    <source>
        <dbReference type="Proteomes" id="UP000466024"/>
    </source>
</evidence>
<dbReference type="EC" id="4.2.-.-" evidence="4"/>
<evidence type="ECO:0000256" key="3">
    <source>
        <dbReference type="ARBA" id="ARBA00023239"/>
    </source>
</evidence>
<dbReference type="EMBL" id="VTPX01000002">
    <property type="protein sequence ID" value="KAA0019783.1"/>
    <property type="molecule type" value="Genomic_DNA"/>
</dbReference>
<dbReference type="InterPro" id="IPR036754">
    <property type="entry name" value="YbaK/aa-tRNA-synt-asso_dom_sf"/>
</dbReference>
<accession>A0A640WH98</accession>
<feature type="domain" description="YbaK/aminoacyl-tRNA synthetase-associated" evidence="5">
    <location>
        <begin position="37"/>
        <end position="149"/>
    </location>
</feature>
<protein>
    <recommendedName>
        <fullName evidence="4">Cys-tRNA(Pro)/Cys-tRNA(Cys) deacylase</fullName>
        <ecNumber evidence="4">4.2.-.-</ecNumber>
    </recommendedName>
</protein>
<dbReference type="GO" id="GO:0006412">
    <property type="term" value="P:translation"/>
    <property type="evidence" value="ECO:0007669"/>
    <property type="project" value="UniProtKB-KW"/>
</dbReference>
<dbReference type="AlphaFoldDB" id="A0A640WH98"/>
<dbReference type="Gene3D" id="3.90.960.10">
    <property type="entry name" value="YbaK/aminoacyl-tRNA synthetase-associated domain"/>
    <property type="match status" value="1"/>
</dbReference>
<comment type="similarity">
    <text evidence="1 4">Belongs to the prolyl-tRNA editing family. YbaK/EbsC subfamily.</text>
</comment>
<dbReference type="PIRSF" id="PIRSF006181">
    <property type="entry name" value="EbsC_YbaK"/>
    <property type="match status" value="1"/>
</dbReference>
<dbReference type="GO" id="GO:0002161">
    <property type="term" value="F:aminoacyl-tRNA deacylase activity"/>
    <property type="evidence" value="ECO:0007669"/>
    <property type="project" value="InterPro"/>
</dbReference>
<proteinExistence type="inferred from homology"/>
<evidence type="ECO:0000256" key="4">
    <source>
        <dbReference type="PIRNR" id="PIRNR006181"/>
    </source>
</evidence>
<name>A0A640WH98_9GAMM</name>
<evidence type="ECO:0000256" key="1">
    <source>
        <dbReference type="ARBA" id="ARBA00009798"/>
    </source>
</evidence>